<protein>
    <submittedName>
        <fullName evidence="1">Uncharacterized protein</fullName>
    </submittedName>
</protein>
<name>A0ABR1BPH7_NECAM</name>
<comment type="caution">
    <text evidence="1">The sequence shown here is derived from an EMBL/GenBank/DDBJ whole genome shotgun (WGS) entry which is preliminary data.</text>
</comment>
<reference evidence="1 2" key="1">
    <citation type="submission" date="2023-08" db="EMBL/GenBank/DDBJ databases">
        <title>A Necator americanus chromosomal reference genome.</title>
        <authorList>
            <person name="Ilik V."/>
            <person name="Petrzelkova K.J."/>
            <person name="Pardy F."/>
            <person name="Fuh T."/>
            <person name="Niatou-Singa F.S."/>
            <person name="Gouil Q."/>
            <person name="Baker L."/>
            <person name="Ritchie M.E."/>
            <person name="Jex A.R."/>
            <person name="Gazzola D."/>
            <person name="Li H."/>
            <person name="Toshio Fujiwara R."/>
            <person name="Zhan B."/>
            <person name="Aroian R.V."/>
            <person name="Pafco B."/>
            <person name="Schwarz E.M."/>
        </authorList>
    </citation>
    <scope>NUCLEOTIDE SEQUENCE [LARGE SCALE GENOMIC DNA]</scope>
    <source>
        <strain evidence="1 2">Aroian</strain>
        <tissue evidence="1">Whole animal</tissue>
    </source>
</reference>
<accession>A0ABR1BPH7</accession>
<dbReference type="EMBL" id="JAVFWL010000001">
    <property type="protein sequence ID" value="KAK6726993.1"/>
    <property type="molecule type" value="Genomic_DNA"/>
</dbReference>
<evidence type="ECO:0000313" key="1">
    <source>
        <dbReference type="EMBL" id="KAK6726993.1"/>
    </source>
</evidence>
<proteinExistence type="predicted"/>
<keyword evidence="2" id="KW-1185">Reference proteome</keyword>
<evidence type="ECO:0000313" key="2">
    <source>
        <dbReference type="Proteomes" id="UP001303046"/>
    </source>
</evidence>
<organism evidence="1 2">
    <name type="scientific">Necator americanus</name>
    <name type="common">Human hookworm</name>
    <dbReference type="NCBI Taxonomy" id="51031"/>
    <lineage>
        <taxon>Eukaryota</taxon>
        <taxon>Metazoa</taxon>
        <taxon>Ecdysozoa</taxon>
        <taxon>Nematoda</taxon>
        <taxon>Chromadorea</taxon>
        <taxon>Rhabditida</taxon>
        <taxon>Rhabditina</taxon>
        <taxon>Rhabditomorpha</taxon>
        <taxon>Strongyloidea</taxon>
        <taxon>Ancylostomatidae</taxon>
        <taxon>Bunostominae</taxon>
        <taxon>Necator</taxon>
    </lineage>
</organism>
<gene>
    <name evidence="1" type="primary">Necator_chrI.g1098</name>
    <name evidence="1" type="ORF">RB195_004974</name>
</gene>
<sequence>MKQLKVVFQKGMFSSFSIDGTITYQPCNRRKRRLEKGVGRNEESIELSILCTPTARNTRQVWWQFINSSGGINNFVGFVRSRTTDLQCYKQ</sequence>
<dbReference type="Proteomes" id="UP001303046">
    <property type="component" value="Unassembled WGS sequence"/>
</dbReference>